<sequence length="163" mass="17863">MIIQLAERIVALPPEEHILIGPNLRDILMHPKILPVSVEGADLGPQGGAGAGSSKTREKKTEKTAFDVKLEKFDAAVKSKVVKEVRAFTNLGLKEAKDLVEKVPVLLKHGVTKEEAKDIEQIKSAGGSCCDRVNLHTKFCLHPIFLRFLLPIVHMVDQSITAI</sequence>
<evidence type="ECO:0000259" key="3">
    <source>
        <dbReference type="Pfam" id="PF00542"/>
    </source>
</evidence>
<evidence type="ECO:0000313" key="5">
    <source>
        <dbReference type="Proteomes" id="UP001630127"/>
    </source>
</evidence>
<organism evidence="4 5">
    <name type="scientific">Cinchona calisaya</name>
    <dbReference type="NCBI Taxonomy" id="153742"/>
    <lineage>
        <taxon>Eukaryota</taxon>
        <taxon>Viridiplantae</taxon>
        <taxon>Streptophyta</taxon>
        <taxon>Embryophyta</taxon>
        <taxon>Tracheophyta</taxon>
        <taxon>Spermatophyta</taxon>
        <taxon>Magnoliopsida</taxon>
        <taxon>eudicotyledons</taxon>
        <taxon>Gunneridae</taxon>
        <taxon>Pentapetalae</taxon>
        <taxon>asterids</taxon>
        <taxon>lamiids</taxon>
        <taxon>Gentianales</taxon>
        <taxon>Rubiaceae</taxon>
        <taxon>Cinchonoideae</taxon>
        <taxon>Cinchoneae</taxon>
        <taxon>Cinchona</taxon>
    </lineage>
</organism>
<dbReference type="InterPro" id="IPR000206">
    <property type="entry name" value="Ribosomal_bL12"/>
</dbReference>
<dbReference type="CDD" id="cd00387">
    <property type="entry name" value="Ribosomal_L7_L12"/>
    <property type="match status" value="1"/>
</dbReference>
<dbReference type="PANTHER" id="PTHR45987">
    <property type="entry name" value="39S RIBOSOMAL PROTEIN L12"/>
    <property type="match status" value="1"/>
</dbReference>
<feature type="domain" description="Large ribosomal subunit protein bL12 C-terminal" evidence="3">
    <location>
        <begin position="66"/>
        <end position="128"/>
    </location>
</feature>
<keyword evidence="2" id="KW-0687">Ribonucleoprotein</keyword>
<accession>A0ABD3AE12</accession>
<dbReference type="GO" id="GO:0005840">
    <property type="term" value="C:ribosome"/>
    <property type="evidence" value="ECO:0007669"/>
    <property type="project" value="UniProtKB-KW"/>
</dbReference>
<evidence type="ECO:0000256" key="2">
    <source>
        <dbReference type="ARBA" id="ARBA00023274"/>
    </source>
</evidence>
<evidence type="ECO:0000313" key="4">
    <source>
        <dbReference type="EMBL" id="KAL3529977.1"/>
    </source>
</evidence>
<name>A0ABD3AE12_9GENT</name>
<proteinExistence type="predicted"/>
<dbReference type="GO" id="GO:1990904">
    <property type="term" value="C:ribonucleoprotein complex"/>
    <property type="evidence" value="ECO:0007669"/>
    <property type="project" value="UniProtKB-KW"/>
</dbReference>
<dbReference type="PANTHER" id="PTHR45987:SF6">
    <property type="entry name" value="RIBOSOMAL PROTEIN L12_ ATP-DEPENDENT CLP PROTEASE ADAPTOR PROTEIN CLPS FAMILY PROTEIN"/>
    <property type="match status" value="1"/>
</dbReference>
<dbReference type="AlphaFoldDB" id="A0ABD3AE12"/>
<dbReference type="Proteomes" id="UP001630127">
    <property type="component" value="Unassembled WGS sequence"/>
</dbReference>
<keyword evidence="5" id="KW-1185">Reference proteome</keyword>
<dbReference type="SUPFAM" id="SSF54736">
    <property type="entry name" value="ClpS-like"/>
    <property type="match status" value="1"/>
</dbReference>
<dbReference type="Pfam" id="PF00542">
    <property type="entry name" value="Ribosomal_L12"/>
    <property type="match status" value="1"/>
</dbReference>
<dbReference type="Gene3D" id="3.30.1390.10">
    <property type="match status" value="1"/>
</dbReference>
<comment type="caution">
    <text evidence="4">The sequence shown here is derived from an EMBL/GenBank/DDBJ whole genome shotgun (WGS) entry which is preliminary data.</text>
</comment>
<evidence type="ECO:0000256" key="1">
    <source>
        <dbReference type="ARBA" id="ARBA00022980"/>
    </source>
</evidence>
<dbReference type="InterPro" id="IPR014719">
    <property type="entry name" value="Ribosomal_bL12_C/ClpS-like"/>
</dbReference>
<dbReference type="EMBL" id="JBJUIK010000004">
    <property type="protein sequence ID" value="KAL3529977.1"/>
    <property type="molecule type" value="Genomic_DNA"/>
</dbReference>
<reference evidence="4 5" key="1">
    <citation type="submission" date="2024-11" db="EMBL/GenBank/DDBJ databases">
        <title>A near-complete genome assembly of Cinchona calisaya.</title>
        <authorList>
            <person name="Lian D.C."/>
            <person name="Zhao X.W."/>
            <person name="Wei L."/>
        </authorList>
    </citation>
    <scope>NUCLEOTIDE SEQUENCE [LARGE SCALE GENOMIC DNA]</scope>
    <source>
        <tissue evidence="4">Nenye</tissue>
    </source>
</reference>
<dbReference type="InterPro" id="IPR013823">
    <property type="entry name" value="Ribosomal_bL12_C"/>
</dbReference>
<protein>
    <recommendedName>
        <fullName evidence="3">Large ribosomal subunit protein bL12 C-terminal domain-containing protein</fullName>
    </recommendedName>
</protein>
<gene>
    <name evidence="4" type="ORF">ACH5RR_009299</name>
</gene>
<keyword evidence="1" id="KW-0689">Ribosomal protein</keyword>